<dbReference type="PANTHER" id="PTHR45527">
    <property type="entry name" value="NONRIBOSOMAL PEPTIDE SYNTHETASE"/>
    <property type="match status" value="1"/>
</dbReference>
<dbReference type="Gene3D" id="3.30.300.30">
    <property type="match status" value="1"/>
</dbReference>
<dbReference type="FunFam" id="3.40.50.980:FF:000001">
    <property type="entry name" value="Non-ribosomal peptide synthetase"/>
    <property type="match status" value="1"/>
</dbReference>
<dbReference type="InterPro" id="IPR023213">
    <property type="entry name" value="CAT-like_dom_sf"/>
</dbReference>
<dbReference type="Gene3D" id="3.30.559.30">
    <property type="entry name" value="Nonribosomal peptide synthetase, condensation domain"/>
    <property type="match status" value="2"/>
</dbReference>
<dbReference type="PANTHER" id="PTHR45527:SF1">
    <property type="entry name" value="FATTY ACID SYNTHASE"/>
    <property type="match status" value="1"/>
</dbReference>
<dbReference type="InterPro" id="IPR001242">
    <property type="entry name" value="Condensation_dom"/>
</dbReference>
<dbReference type="Gene3D" id="3.40.50.12780">
    <property type="entry name" value="N-terminal domain of ligase-like"/>
    <property type="match status" value="1"/>
</dbReference>
<dbReference type="InterPro" id="IPR045851">
    <property type="entry name" value="AMP-bd_C_sf"/>
</dbReference>
<dbReference type="Proteomes" id="UP000286260">
    <property type="component" value="Unassembled WGS sequence"/>
</dbReference>
<dbReference type="RefSeq" id="WP_122204868.1">
    <property type="nucleotide sequence ID" value="NZ_QSII01000024.1"/>
</dbReference>
<comment type="cofactor">
    <cofactor evidence="1">
        <name>pantetheine 4'-phosphate</name>
        <dbReference type="ChEBI" id="CHEBI:47942"/>
    </cofactor>
</comment>
<accession>A0A3R6ECX4</accession>
<dbReference type="PROSITE" id="PS00012">
    <property type="entry name" value="PHOSPHOPANTETHEINE"/>
    <property type="match status" value="1"/>
</dbReference>
<dbReference type="SUPFAM" id="SSF52777">
    <property type="entry name" value="CoA-dependent acyltransferases"/>
    <property type="match status" value="4"/>
</dbReference>
<keyword evidence="3" id="KW-0597">Phosphoprotein</keyword>
<proteinExistence type="predicted"/>
<comment type="caution">
    <text evidence="5">The sequence shown here is derived from an EMBL/GenBank/DDBJ whole genome shotgun (WGS) entry which is preliminary data.</text>
</comment>
<name>A0A3R6ECX4_9BACT</name>
<evidence type="ECO:0000313" key="5">
    <source>
        <dbReference type="EMBL" id="RHC81534.1"/>
    </source>
</evidence>
<dbReference type="Gene3D" id="3.30.559.10">
    <property type="entry name" value="Chloramphenicol acetyltransferase-like domain"/>
    <property type="match status" value="2"/>
</dbReference>
<dbReference type="GO" id="GO:0003824">
    <property type="term" value="F:catalytic activity"/>
    <property type="evidence" value="ECO:0007669"/>
    <property type="project" value="InterPro"/>
</dbReference>
<dbReference type="InterPro" id="IPR000873">
    <property type="entry name" value="AMP-dep_synth/lig_dom"/>
</dbReference>
<reference evidence="5 6" key="1">
    <citation type="submission" date="2018-08" db="EMBL/GenBank/DDBJ databases">
        <title>A genome reference for cultivated species of the human gut microbiota.</title>
        <authorList>
            <person name="Zou Y."/>
            <person name="Xue W."/>
            <person name="Luo G."/>
        </authorList>
    </citation>
    <scope>NUCLEOTIDE SEQUENCE [LARGE SCALE GENOMIC DNA]</scope>
    <source>
        <strain evidence="5 6">AM34-17</strain>
    </source>
</reference>
<dbReference type="InterPro" id="IPR020845">
    <property type="entry name" value="AMP-binding_CS"/>
</dbReference>
<dbReference type="SUPFAM" id="SSF47336">
    <property type="entry name" value="ACP-like"/>
    <property type="match status" value="1"/>
</dbReference>
<dbReference type="GO" id="GO:0044550">
    <property type="term" value="P:secondary metabolite biosynthetic process"/>
    <property type="evidence" value="ECO:0007669"/>
    <property type="project" value="TreeGrafter"/>
</dbReference>
<dbReference type="Pfam" id="PF00501">
    <property type="entry name" value="AMP-binding"/>
    <property type="match status" value="1"/>
</dbReference>
<sequence>MKLTLPQRDIYFEQLVFSDEPIYNIGAKVLIKGALNKNIFEQAYIKLIEQHDAIRSFIVEDFEDTQSFISDKIRPLEFIDFSNEKSGDVKALQFMKKEFKKVFNFKKDHFLYRLALIKVSDNFHYLFSVYHHIIVDGWATSLMFKRLVCNYNEIIENGNISTEYISSYKDFVIENEKYLNSDDFKEDKSYWKNKFKILPEKLFPKINPSIQTISSSRETLVIKRENYNNIIALASETKSTTFHVILAILFAYLNRRYKKEKISIGIPVLNRSGKKSKNTVGLFMSVSPLLLEINENETFINLLENIKKRLRQDYRHQRFPLREMIKELQLFQKQEELFNITLSYEKHDYSNNFINTDTTVVPLSHESERVALAIYIREFDILDDVRIDFDYNINYFTNDNIKFLIKHIEKVMNEILSNRLIPIKHINYLTDEECKKLLIEFNSTKYIYPKDKTIIDLFEEQTKITTNKIAVQDSKIKITYKELKEKSDKVAAFLLSKYGISNEPIGVLMNRSAELIIILLGILKSGRCYIPIDPALPKERIDYIIQHSKSLLVIVDEVSIKHKMLFDKEKHLFIIPAKKILNYKQSFHKQAYYKPTPTDTAYIIYTSGSTGIPKGVEIGHQSLTNFCVSMLQAPGIQKHDILYSVTTYSFDISILEFFVPLISGATTFISNKEILNNVKCLIKELEQIKPTIIQSTPSFFQMLFDAGWKGSNLLKVLCGGDSLNENLAEKLISHNKEVWNMYGPTETTIWSSIKKIEKASDASYIGQPINNTQIYILNEEKELLPVGDSGKIYIAGDGLAKGYYKDTKLTEEKFIVNPFTKNTRIYDTGDLGKWLPNGNIKFLGRNDLQMKIRGYRIELGDIESHILQYSDELEQVVVDAKKVNNENVLVAYYTSTKKDLIDKYNLRLYLQNKLPEYMIPSFFVRIDQIPLTPNGKINRKALPHITENDIIRKEYIAPRTALEFMLANIWQEVLGINKVGITDNFFELGGHSLTANKIANAISQKFNTNFSLKYIFQNETIEKLSKVIYQDIKFGNIIPASKKDSYPATFDQKNIWIASQREEYANAYNMYAVFEIEGVIDEKLLRESVLKLIQENEILRTNFVEKQGEIYQVIRNRYNLKLDIIYSQKHLIDNQIKSYVTQIFNLRIDPLIKVAVFKVKGINYLVFLTHHIILDGISLEIILKKLINIYNKKDSKNTEKIQFKDYSEWLNSSIEKQDKINFWEKYLEGIKETKIFNNSSLIKGILHTQTYTIPYEQSLSLGKIAQKKHTTLYTIIVTCLSVVISKMLHQNSICIGVVFSGRNNKLIENSIGMFIKTLPYKLNVKKNSSFSSLIEDSTNILLQLEENMNIPYDVNLSSLTDFVIVCNTSSFLEENILNFNSFSLKRIPLHYTASRFPIVFNIYENNSCIKCEIEYDESIGQNLIDAIWEKVHILIRTIINSPQKVIHSIDLSTQKEIQQKNNLDISFDF</sequence>
<dbReference type="EMBL" id="QSII01000024">
    <property type="protein sequence ID" value="RHC81534.1"/>
    <property type="molecule type" value="Genomic_DNA"/>
</dbReference>
<dbReference type="NCBIfam" id="TIGR01733">
    <property type="entry name" value="AA-adenyl-dom"/>
    <property type="match status" value="1"/>
</dbReference>
<dbReference type="InterPro" id="IPR006162">
    <property type="entry name" value="Ppantetheine_attach_site"/>
</dbReference>
<dbReference type="GO" id="GO:0043041">
    <property type="term" value="P:amino acid activation for nonribosomal peptide biosynthetic process"/>
    <property type="evidence" value="ECO:0007669"/>
    <property type="project" value="TreeGrafter"/>
</dbReference>
<dbReference type="Pfam" id="PF00668">
    <property type="entry name" value="Condensation"/>
    <property type="match status" value="2"/>
</dbReference>
<dbReference type="FunFam" id="1.10.1200.10:FF:000005">
    <property type="entry name" value="Nonribosomal peptide synthetase 1"/>
    <property type="match status" value="1"/>
</dbReference>
<evidence type="ECO:0000259" key="4">
    <source>
        <dbReference type="PROSITE" id="PS50075"/>
    </source>
</evidence>
<dbReference type="InterPro" id="IPR036736">
    <property type="entry name" value="ACP-like_sf"/>
</dbReference>
<dbReference type="SUPFAM" id="SSF56801">
    <property type="entry name" value="Acetyl-CoA synthetase-like"/>
    <property type="match status" value="1"/>
</dbReference>
<organism evidence="5 6">
    <name type="scientific">Parabacteroides merdae</name>
    <dbReference type="NCBI Taxonomy" id="46503"/>
    <lineage>
        <taxon>Bacteria</taxon>
        <taxon>Pseudomonadati</taxon>
        <taxon>Bacteroidota</taxon>
        <taxon>Bacteroidia</taxon>
        <taxon>Bacteroidales</taxon>
        <taxon>Tannerellaceae</taxon>
        <taxon>Parabacteroides</taxon>
    </lineage>
</organism>
<dbReference type="InterPro" id="IPR009081">
    <property type="entry name" value="PP-bd_ACP"/>
</dbReference>
<dbReference type="GO" id="GO:0031177">
    <property type="term" value="F:phosphopantetheine binding"/>
    <property type="evidence" value="ECO:0007669"/>
    <property type="project" value="TreeGrafter"/>
</dbReference>
<dbReference type="PROSITE" id="PS50075">
    <property type="entry name" value="CARRIER"/>
    <property type="match status" value="1"/>
</dbReference>
<feature type="domain" description="Carrier" evidence="4">
    <location>
        <begin position="957"/>
        <end position="1032"/>
    </location>
</feature>
<dbReference type="GO" id="GO:0005737">
    <property type="term" value="C:cytoplasm"/>
    <property type="evidence" value="ECO:0007669"/>
    <property type="project" value="TreeGrafter"/>
</dbReference>
<dbReference type="InterPro" id="IPR042099">
    <property type="entry name" value="ANL_N_sf"/>
</dbReference>
<gene>
    <name evidence="5" type="ORF">DW828_15830</name>
</gene>
<dbReference type="Gene3D" id="1.10.1200.10">
    <property type="entry name" value="ACP-like"/>
    <property type="match status" value="1"/>
</dbReference>
<evidence type="ECO:0000256" key="1">
    <source>
        <dbReference type="ARBA" id="ARBA00001957"/>
    </source>
</evidence>
<keyword evidence="2" id="KW-0596">Phosphopantetheine</keyword>
<evidence type="ECO:0000313" key="6">
    <source>
        <dbReference type="Proteomes" id="UP000286260"/>
    </source>
</evidence>
<dbReference type="CDD" id="cd05930">
    <property type="entry name" value="A_NRPS"/>
    <property type="match status" value="1"/>
</dbReference>
<evidence type="ECO:0000256" key="3">
    <source>
        <dbReference type="ARBA" id="ARBA00022553"/>
    </source>
</evidence>
<dbReference type="Pfam" id="PF00550">
    <property type="entry name" value="PP-binding"/>
    <property type="match status" value="1"/>
</dbReference>
<protein>
    <submittedName>
        <fullName evidence="5">Amino acid adenylation domain-containing protein</fullName>
    </submittedName>
</protein>
<dbReference type="InterPro" id="IPR010071">
    <property type="entry name" value="AA_adenyl_dom"/>
</dbReference>
<evidence type="ECO:0000256" key="2">
    <source>
        <dbReference type="ARBA" id="ARBA00022450"/>
    </source>
</evidence>
<dbReference type="PROSITE" id="PS00455">
    <property type="entry name" value="AMP_BINDING"/>
    <property type="match status" value="1"/>
</dbReference>